<evidence type="ECO:0000313" key="3">
    <source>
        <dbReference type="Proteomes" id="UP000271087"/>
    </source>
</evidence>
<dbReference type="AlphaFoldDB" id="A0A3P7JWQ7"/>
<name>A0A3P7JWQ7_ONCOC</name>
<dbReference type="Proteomes" id="UP000271087">
    <property type="component" value="Unassembled WGS sequence"/>
</dbReference>
<feature type="compositionally biased region" description="Polar residues" evidence="1">
    <location>
        <begin position="65"/>
        <end position="76"/>
    </location>
</feature>
<organism evidence="2 3">
    <name type="scientific">Onchocerca ochengi</name>
    <name type="common">Filarial nematode worm</name>
    <dbReference type="NCBI Taxonomy" id="42157"/>
    <lineage>
        <taxon>Eukaryota</taxon>
        <taxon>Metazoa</taxon>
        <taxon>Ecdysozoa</taxon>
        <taxon>Nematoda</taxon>
        <taxon>Chromadorea</taxon>
        <taxon>Rhabditida</taxon>
        <taxon>Spirurina</taxon>
        <taxon>Spiruromorpha</taxon>
        <taxon>Filarioidea</taxon>
        <taxon>Onchocercidae</taxon>
        <taxon>Onchocerca</taxon>
    </lineage>
</organism>
<gene>
    <name evidence="2" type="ORF">NOO_LOCUS11335</name>
</gene>
<reference evidence="2 3" key="1">
    <citation type="submission" date="2018-08" db="EMBL/GenBank/DDBJ databases">
        <authorList>
            <person name="Laetsch R D."/>
            <person name="Stevens L."/>
            <person name="Kumar S."/>
            <person name="Blaxter L. M."/>
        </authorList>
    </citation>
    <scope>NUCLEOTIDE SEQUENCE [LARGE SCALE GENOMIC DNA]</scope>
</reference>
<protein>
    <submittedName>
        <fullName evidence="2">Uncharacterized protein</fullName>
    </submittedName>
</protein>
<feature type="compositionally biased region" description="Low complexity" evidence="1">
    <location>
        <begin position="55"/>
        <end position="64"/>
    </location>
</feature>
<feature type="non-terminal residue" evidence="2">
    <location>
        <position position="1"/>
    </location>
</feature>
<evidence type="ECO:0000256" key="1">
    <source>
        <dbReference type="SAM" id="MobiDB-lite"/>
    </source>
</evidence>
<sequence length="82" mass="9475">DIYNGNGTLNGLQELNSHFQVPTAQHLQQNIPYHSIHTPTTLFSVNPTHFGYHMQQQQQQQQQQWEEQFSQRNRSGIGSGLE</sequence>
<evidence type="ECO:0000313" key="2">
    <source>
        <dbReference type="EMBL" id="VDM95743.1"/>
    </source>
</evidence>
<keyword evidence="3" id="KW-1185">Reference proteome</keyword>
<accession>A0A3P7JWQ7</accession>
<dbReference type="EMBL" id="UYRW01007729">
    <property type="protein sequence ID" value="VDM95743.1"/>
    <property type="molecule type" value="Genomic_DNA"/>
</dbReference>
<feature type="region of interest" description="Disordered" evidence="1">
    <location>
        <begin position="53"/>
        <end position="82"/>
    </location>
</feature>
<proteinExistence type="predicted"/>